<dbReference type="RefSeq" id="WP_306066845.1">
    <property type="nucleotide sequence ID" value="NZ_JAROCA020000001.1"/>
</dbReference>
<organism evidence="7 8">
    <name type="scientific">Tigheibacillus jepli</name>
    <dbReference type="NCBI Taxonomy" id="3035914"/>
    <lineage>
        <taxon>Bacteria</taxon>
        <taxon>Bacillati</taxon>
        <taxon>Bacillota</taxon>
        <taxon>Bacilli</taxon>
        <taxon>Bacillales</taxon>
        <taxon>Bacillaceae</taxon>
        <taxon>Tigheibacillus</taxon>
    </lineage>
</organism>
<evidence type="ECO:0000256" key="1">
    <source>
        <dbReference type="ARBA" id="ARBA00004196"/>
    </source>
</evidence>
<evidence type="ECO:0000256" key="3">
    <source>
        <dbReference type="ARBA" id="ARBA00022723"/>
    </source>
</evidence>
<evidence type="ECO:0000256" key="5">
    <source>
        <dbReference type="RuleBase" id="RU003512"/>
    </source>
</evidence>
<keyword evidence="8" id="KW-1185">Reference proteome</keyword>
<dbReference type="InterPro" id="IPR006128">
    <property type="entry name" value="Lipoprotein_PsaA-like"/>
</dbReference>
<keyword evidence="3" id="KW-0479">Metal-binding</keyword>
<dbReference type="InterPro" id="IPR006127">
    <property type="entry name" value="ZnuA-like"/>
</dbReference>
<comment type="subcellular location">
    <subcellularLocation>
        <location evidence="1">Cell envelope</location>
    </subcellularLocation>
</comment>
<dbReference type="PRINTS" id="PR00690">
    <property type="entry name" value="ADHESNFAMILY"/>
</dbReference>
<gene>
    <name evidence="7" type="ORF">P5G51_014510</name>
</gene>
<evidence type="ECO:0000313" key="8">
    <source>
        <dbReference type="Proteomes" id="UP001228376"/>
    </source>
</evidence>
<keyword evidence="2 5" id="KW-0813">Transport</keyword>
<dbReference type="Pfam" id="PF01297">
    <property type="entry name" value="ZnuA"/>
    <property type="match status" value="1"/>
</dbReference>
<reference evidence="7 8" key="1">
    <citation type="submission" date="2023-10" db="EMBL/GenBank/DDBJ databases">
        <title>179-bfca-hs.</title>
        <authorList>
            <person name="Miliotis G."/>
            <person name="Sengupta P."/>
            <person name="Hameed A."/>
            <person name="Chuvochina M."/>
            <person name="Mcdonagh F."/>
            <person name="Simpson A.C."/>
            <person name="Singh N.K."/>
            <person name="Rekha P.D."/>
            <person name="Raman K."/>
            <person name="Hugenholtz P."/>
            <person name="Venkateswaran K."/>
        </authorList>
    </citation>
    <scope>NUCLEOTIDE SEQUENCE [LARGE SCALE GENOMIC DNA]</scope>
    <source>
        <strain evidence="7 8">179-BFC-A-HS</strain>
    </source>
</reference>
<dbReference type="SUPFAM" id="SSF53807">
    <property type="entry name" value="Helical backbone' metal receptor"/>
    <property type="match status" value="1"/>
</dbReference>
<dbReference type="EMBL" id="JAROCA020000001">
    <property type="protein sequence ID" value="MDY0406442.1"/>
    <property type="molecule type" value="Genomic_DNA"/>
</dbReference>
<proteinExistence type="inferred from homology"/>
<dbReference type="InterPro" id="IPR050492">
    <property type="entry name" value="Bact_metal-bind_prot9"/>
</dbReference>
<dbReference type="PROSITE" id="PS51257">
    <property type="entry name" value="PROKAR_LIPOPROTEIN"/>
    <property type="match status" value="1"/>
</dbReference>
<dbReference type="Proteomes" id="UP001228376">
    <property type="component" value="Unassembled WGS sequence"/>
</dbReference>
<sequence length="310" mass="33622">MKKIGGYFILGFIILLAACNAEGASTSSDEGKIGVVTTIAQIAEPLSVIGGEHIHVESLMGPSIDPHVYNATQSDMTKIEKADVIFYNGLNLEANMTSMLEKIAETKPAVAVGNAIPQNSLLKDDKGSVDPHIWFDIDLWQNALDSAVETLKKHAPEHADYFEENKQDYFSQLAALKKDAAKLVDIPEKQRYLVTAHDAFGYFGRMHDLHVIGLQGLSTEDEVGVSDINDTIAIIEKYQVPAIFVESSINANTIEAVLEGAKSKGMDVSIGGELFSDAMGKPGTEEGTYLGMYRHNIETIYQALSGGAKQ</sequence>
<accession>A0ABU5CJA8</accession>
<dbReference type="PANTHER" id="PTHR42953:SF1">
    <property type="entry name" value="METAL-BINDING PROTEIN HI_0362-RELATED"/>
    <property type="match status" value="1"/>
</dbReference>
<evidence type="ECO:0000313" key="7">
    <source>
        <dbReference type="EMBL" id="MDY0406442.1"/>
    </source>
</evidence>
<protein>
    <submittedName>
        <fullName evidence="7">Zinc ABC transporter substrate-binding protein</fullName>
    </submittedName>
</protein>
<comment type="caution">
    <text evidence="7">The sequence shown here is derived from an EMBL/GenBank/DDBJ whole genome shotgun (WGS) entry which is preliminary data.</text>
</comment>
<keyword evidence="4 6" id="KW-0732">Signal</keyword>
<dbReference type="InterPro" id="IPR006129">
    <property type="entry name" value="AdhesinB"/>
</dbReference>
<feature type="chain" id="PRO_5045725851" evidence="6">
    <location>
        <begin position="24"/>
        <end position="310"/>
    </location>
</feature>
<evidence type="ECO:0000256" key="2">
    <source>
        <dbReference type="ARBA" id="ARBA00022448"/>
    </source>
</evidence>
<dbReference type="Gene3D" id="3.40.50.1980">
    <property type="entry name" value="Nitrogenase molybdenum iron protein domain"/>
    <property type="match status" value="2"/>
</dbReference>
<dbReference type="PANTHER" id="PTHR42953">
    <property type="entry name" value="HIGH-AFFINITY ZINC UPTAKE SYSTEM PROTEIN ZNUA-RELATED"/>
    <property type="match status" value="1"/>
</dbReference>
<comment type="similarity">
    <text evidence="5">Belongs to the bacterial solute-binding protein 9 family.</text>
</comment>
<feature type="signal peptide" evidence="6">
    <location>
        <begin position="1"/>
        <end position="23"/>
    </location>
</feature>
<evidence type="ECO:0000256" key="4">
    <source>
        <dbReference type="ARBA" id="ARBA00022729"/>
    </source>
</evidence>
<dbReference type="PRINTS" id="PR00691">
    <property type="entry name" value="ADHESINB"/>
</dbReference>
<evidence type="ECO:0000256" key="6">
    <source>
        <dbReference type="SAM" id="SignalP"/>
    </source>
</evidence>
<name>A0ABU5CJA8_9BACI</name>